<comment type="cofactor">
    <cofactor evidence="1">
        <name>Mg(2+)</name>
        <dbReference type="ChEBI" id="CHEBI:18420"/>
    </cofactor>
</comment>
<dbReference type="PANTHER" id="PTHR11525">
    <property type="entry name" value="FARNESYL-PYROPHOSPHATE SYNTHETASE"/>
    <property type="match status" value="1"/>
</dbReference>
<dbReference type="InterPro" id="IPR000092">
    <property type="entry name" value="Polyprenyl_synt"/>
</dbReference>
<organism evidence="7">
    <name type="scientific">Ips confusus</name>
    <dbReference type="NCBI Taxonomy" id="102829"/>
    <lineage>
        <taxon>Eukaryota</taxon>
        <taxon>Metazoa</taxon>
        <taxon>Ecdysozoa</taxon>
        <taxon>Arthropoda</taxon>
        <taxon>Hexapoda</taxon>
        <taxon>Insecta</taxon>
        <taxon>Pterygota</taxon>
        <taxon>Neoptera</taxon>
        <taxon>Endopterygota</taxon>
        <taxon>Coleoptera</taxon>
        <taxon>Polyphaga</taxon>
        <taxon>Cucujiformia</taxon>
        <taxon>Curculionidae</taxon>
        <taxon>Scolytinae</taxon>
        <taxon>Ips</taxon>
    </lineage>
</organism>
<dbReference type="SUPFAM" id="SSF48576">
    <property type="entry name" value="Terpenoid synthases"/>
    <property type="match status" value="1"/>
</dbReference>
<comment type="pathway">
    <text evidence="5">Pheromone biosynthesis.</text>
</comment>
<evidence type="ECO:0000256" key="5">
    <source>
        <dbReference type="ARBA" id="ARBA00033740"/>
    </source>
</evidence>
<dbReference type="GO" id="GO:0005737">
    <property type="term" value="C:cytoplasm"/>
    <property type="evidence" value="ECO:0007669"/>
    <property type="project" value="TreeGrafter"/>
</dbReference>
<evidence type="ECO:0000256" key="3">
    <source>
        <dbReference type="ARBA" id="ARBA00022723"/>
    </source>
</evidence>
<protein>
    <submittedName>
        <fullName evidence="7">Geranyldiphosphate synthase</fullName>
    </submittedName>
</protein>
<keyword evidence="2 6" id="KW-0808">Transferase</keyword>
<keyword evidence="3" id="KW-0479">Metal-binding</keyword>
<evidence type="ECO:0000256" key="2">
    <source>
        <dbReference type="ARBA" id="ARBA00022679"/>
    </source>
</evidence>
<dbReference type="InterPro" id="IPR039702">
    <property type="entry name" value="FPS1-like"/>
</dbReference>
<keyword evidence="4" id="KW-0460">Magnesium</keyword>
<dbReference type="GO" id="GO:0046872">
    <property type="term" value="F:metal ion binding"/>
    <property type="evidence" value="ECO:0007669"/>
    <property type="project" value="UniProtKB-KW"/>
</dbReference>
<name>D2DGZ6_9CUCU</name>
<dbReference type="Gene3D" id="1.10.600.10">
    <property type="entry name" value="Farnesyl Diphosphate Synthase"/>
    <property type="match status" value="1"/>
</dbReference>
<proteinExistence type="evidence at transcript level"/>
<dbReference type="EMBL" id="FJ536870">
    <property type="protein sequence ID" value="ACV13206.1"/>
    <property type="molecule type" value="mRNA"/>
</dbReference>
<evidence type="ECO:0000256" key="4">
    <source>
        <dbReference type="ARBA" id="ARBA00022842"/>
    </source>
</evidence>
<dbReference type="GO" id="GO:0004161">
    <property type="term" value="F:dimethylallyltranstransferase activity"/>
    <property type="evidence" value="ECO:0007669"/>
    <property type="project" value="TreeGrafter"/>
</dbReference>
<sequence length="420" mass="49023">MFKLAQRLPKSVGSLGNQLSKVSNAPNQLMSQMVPVTFQVMNTPIRHKSKSSAVPSSLSKSMYEHNEEMKDAMKYMDEIYSEVMGQIEKVPQYEEVKPILVRLRDAIDYTVPYGKRFKGVHIVSHFKLLADPKFITPENVKLSGVLGWCAEIIQAYFCMLDDIMDDSDTRRGKPTWYKLPGIGLNAVTDVCLMEMFTFELLKRYFFQHPSCADIHEIFRNLLFLTHMGQGCDFTFIDPVTRKINFKEFTEENYTKLCRYKIIFSTFHNTLELTSAMANVYDPKKIQELDPVLMRIGMMHQSQNDFKDLYRDQGEVLKQVEKSVLGTDIRTGQLTWFAQKALSICNDRQRKIIMDNYGKEDTKHSEAVREVYEELDLKGKFMEFEEESFQWLKKEIPKINNGVPHKIFQDYTYGVFKRRPE</sequence>
<dbReference type="SFLD" id="SFLDS00005">
    <property type="entry name" value="Isoprenoid_Synthase_Type_I"/>
    <property type="match status" value="1"/>
</dbReference>
<dbReference type="InterPro" id="IPR008949">
    <property type="entry name" value="Isoprenoid_synthase_dom_sf"/>
</dbReference>
<dbReference type="AlphaFoldDB" id="D2DGZ6"/>
<accession>D2DGZ6</accession>
<dbReference type="GO" id="GO:0004337">
    <property type="term" value="F:(2E,6E)-farnesyl diphosphate synthase activity"/>
    <property type="evidence" value="ECO:0007669"/>
    <property type="project" value="TreeGrafter"/>
</dbReference>
<evidence type="ECO:0000313" key="7">
    <source>
        <dbReference type="EMBL" id="ACV13206.1"/>
    </source>
</evidence>
<dbReference type="GO" id="GO:0045337">
    <property type="term" value="P:farnesyl diphosphate biosynthetic process"/>
    <property type="evidence" value="ECO:0007669"/>
    <property type="project" value="TreeGrafter"/>
</dbReference>
<evidence type="ECO:0000256" key="6">
    <source>
        <dbReference type="RuleBase" id="RU004466"/>
    </source>
</evidence>
<evidence type="ECO:0000256" key="1">
    <source>
        <dbReference type="ARBA" id="ARBA00001946"/>
    </source>
</evidence>
<reference evidence="7" key="1">
    <citation type="submission" date="2008-12" db="EMBL/GenBank/DDBJ databases">
        <title>Analysis of the differential regulation of monoterpenoid pheromone production in two Ips spp. bark beetles.</title>
        <authorList>
            <person name="Bearfield J.C."/>
            <person name="Henry A.G."/>
            <person name="Tittiger C."/>
            <person name="Blomquist G.J."/>
            <person name="Ginzel M.D."/>
        </authorList>
    </citation>
    <scope>NUCLEOTIDE SEQUENCE</scope>
</reference>
<dbReference type="GO" id="GO:0042811">
    <property type="term" value="P:pheromone biosynthetic process"/>
    <property type="evidence" value="ECO:0007669"/>
    <property type="project" value="UniProtKB-ARBA"/>
</dbReference>
<comment type="similarity">
    <text evidence="6">Belongs to the FPP/GGPP synthase family.</text>
</comment>
<dbReference type="Pfam" id="PF00348">
    <property type="entry name" value="polyprenyl_synt"/>
    <property type="match status" value="1"/>
</dbReference>
<dbReference type="PANTHER" id="PTHR11525:SF0">
    <property type="entry name" value="FARNESYL PYROPHOSPHATE SYNTHASE"/>
    <property type="match status" value="1"/>
</dbReference>